<sequence length="128" mass="14782">MKIKLLNIDDDELVLFIHETLIQQTEFYEDSMFFLNAKNGLEFLDNSKVSDAEYLLLLDINMPGMNGWDLLDVLKHRSYASKIKVILLSSSENESDRLKAKNYELVQGFLSKPLKIEHFDTIKQIAGI</sequence>
<evidence type="ECO:0000256" key="1">
    <source>
        <dbReference type="PROSITE-ProRule" id="PRU00169"/>
    </source>
</evidence>
<keyword evidence="1" id="KW-0597">Phosphoprotein</keyword>
<organism evidence="3 4">
    <name type="scientific">Pedobacter jamesrossensis</name>
    <dbReference type="NCBI Taxonomy" id="1908238"/>
    <lineage>
        <taxon>Bacteria</taxon>
        <taxon>Pseudomonadati</taxon>
        <taxon>Bacteroidota</taxon>
        <taxon>Sphingobacteriia</taxon>
        <taxon>Sphingobacteriales</taxon>
        <taxon>Sphingobacteriaceae</taxon>
        <taxon>Pedobacter</taxon>
    </lineage>
</organism>
<accession>A0ABV8NQT5</accession>
<keyword evidence="4" id="KW-1185">Reference proteome</keyword>
<dbReference type="Proteomes" id="UP001595792">
    <property type="component" value="Unassembled WGS sequence"/>
</dbReference>
<evidence type="ECO:0000313" key="4">
    <source>
        <dbReference type="Proteomes" id="UP001595792"/>
    </source>
</evidence>
<dbReference type="InterPro" id="IPR052893">
    <property type="entry name" value="TCS_response_regulator"/>
</dbReference>
<dbReference type="EMBL" id="JBHSBY010000133">
    <property type="protein sequence ID" value="MFC4198069.1"/>
    <property type="molecule type" value="Genomic_DNA"/>
</dbReference>
<dbReference type="SUPFAM" id="SSF52172">
    <property type="entry name" value="CheY-like"/>
    <property type="match status" value="1"/>
</dbReference>
<gene>
    <name evidence="3" type="ORF">ACFOUY_15290</name>
</gene>
<evidence type="ECO:0000259" key="2">
    <source>
        <dbReference type="PROSITE" id="PS50110"/>
    </source>
</evidence>
<protein>
    <submittedName>
        <fullName evidence="3">Response regulator</fullName>
    </submittedName>
</protein>
<reference evidence="4" key="1">
    <citation type="journal article" date="2019" name="Int. J. Syst. Evol. Microbiol.">
        <title>The Global Catalogue of Microorganisms (GCM) 10K type strain sequencing project: providing services to taxonomists for standard genome sequencing and annotation.</title>
        <authorList>
            <consortium name="The Broad Institute Genomics Platform"/>
            <consortium name="The Broad Institute Genome Sequencing Center for Infectious Disease"/>
            <person name="Wu L."/>
            <person name="Ma J."/>
        </authorList>
    </citation>
    <scope>NUCLEOTIDE SEQUENCE [LARGE SCALE GENOMIC DNA]</scope>
    <source>
        <strain evidence="4">CCM 8689</strain>
    </source>
</reference>
<proteinExistence type="predicted"/>
<dbReference type="SMART" id="SM00448">
    <property type="entry name" value="REC"/>
    <property type="match status" value="1"/>
</dbReference>
<feature type="modified residue" description="4-aspartylphosphate" evidence="1">
    <location>
        <position position="59"/>
    </location>
</feature>
<dbReference type="PANTHER" id="PTHR44520:SF2">
    <property type="entry name" value="RESPONSE REGULATOR RCP1"/>
    <property type="match status" value="1"/>
</dbReference>
<evidence type="ECO:0000313" key="3">
    <source>
        <dbReference type="EMBL" id="MFC4198069.1"/>
    </source>
</evidence>
<feature type="domain" description="Response regulatory" evidence="2">
    <location>
        <begin position="4"/>
        <end position="127"/>
    </location>
</feature>
<dbReference type="InterPro" id="IPR001789">
    <property type="entry name" value="Sig_transdc_resp-reg_receiver"/>
</dbReference>
<dbReference type="PROSITE" id="PS50110">
    <property type="entry name" value="RESPONSE_REGULATORY"/>
    <property type="match status" value="1"/>
</dbReference>
<dbReference type="Pfam" id="PF00072">
    <property type="entry name" value="Response_reg"/>
    <property type="match status" value="1"/>
</dbReference>
<dbReference type="Gene3D" id="3.40.50.2300">
    <property type="match status" value="1"/>
</dbReference>
<dbReference type="InterPro" id="IPR011006">
    <property type="entry name" value="CheY-like_superfamily"/>
</dbReference>
<dbReference type="RefSeq" id="WP_378961846.1">
    <property type="nucleotide sequence ID" value="NZ_JBHRXC010000016.1"/>
</dbReference>
<name>A0ABV8NQT5_9SPHI</name>
<comment type="caution">
    <text evidence="3">The sequence shown here is derived from an EMBL/GenBank/DDBJ whole genome shotgun (WGS) entry which is preliminary data.</text>
</comment>
<dbReference type="PANTHER" id="PTHR44520">
    <property type="entry name" value="RESPONSE REGULATOR RCP1-RELATED"/>
    <property type="match status" value="1"/>
</dbReference>